<gene>
    <name evidence="8" type="ORF">dnm_075730</name>
</gene>
<evidence type="ECO:0000256" key="3">
    <source>
        <dbReference type="ARBA" id="ARBA00022759"/>
    </source>
</evidence>
<protein>
    <submittedName>
        <fullName evidence="8">YicC family protein, DUF1732</fullName>
    </submittedName>
</protein>
<dbReference type="GO" id="GO:0016787">
    <property type="term" value="F:hydrolase activity"/>
    <property type="evidence" value="ECO:0007669"/>
    <property type="project" value="UniProtKB-KW"/>
</dbReference>
<dbReference type="AlphaFoldDB" id="A0A975BTN8"/>
<name>A0A975BTN8_9BACT</name>
<dbReference type="InterPro" id="IPR005229">
    <property type="entry name" value="YicC/YloC-like"/>
</dbReference>
<evidence type="ECO:0000259" key="6">
    <source>
        <dbReference type="Pfam" id="PF03755"/>
    </source>
</evidence>
<sequence>MIKSMTAFSSTEKTVDKLTVNVEIRSYNSRYLDIVLRIHQGYVSLEDKIKNLISEKIARGRIEVKFQIKDDSEEACTFEINEPKARGYHNALVELGNMFNIDANIPLNFLAGVGGIIKPAETEKNMKEAWSVIKDCVSEALDDLNVMRRKEGDFIARDFIERLDYIETSVEQIEKGAGGLLLHYQERLKERIAALTKGIVEIDPGRIAQEAAFLADKSDISEELVRAKSHISQFRSIMNSEEPSGRKLNFLLQEFNREFNTMGSKSGNAEVSHIILTVKSELEKIREQIQNVE</sequence>
<evidence type="ECO:0000256" key="1">
    <source>
        <dbReference type="ARBA" id="ARBA00001968"/>
    </source>
</evidence>
<dbReference type="NCBIfam" id="TIGR00255">
    <property type="entry name" value="YicC/YloC family endoribonuclease"/>
    <property type="match status" value="1"/>
</dbReference>
<evidence type="ECO:0000313" key="8">
    <source>
        <dbReference type="EMBL" id="QTA91505.1"/>
    </source>
</evidence>
<dbReference type="PANTHER" id="PTHR30636">
    <property type="entry name" value="UPF0701 PROTEIN YICC"/>
    <property type="match status" value="1"/>
</dbReference>
<evidence type="ECO:0000259" key="7">
    <source>
        <dbReference type="Pfam" id="PF08340"/>
    </source>
</evidence>
<dbReference type="GO" id="GO:0004521">
    <property type="term" value="F:RNA endonuclease activity"/>
    <property type="evidence" value="ECO:0007669"/>
    <property type="project" value="InterPro"/>
</dbReference>
<proteinExistence type="inferred from homology"/>
<dbReference type="EMBL" id="CP061800">
    <property type="protein sequence ID" value="QTA91505.1"/>
    <property type="molecule type" value="Genomic_DNA"/>
</dbReference>
<comment type="similarity">
    <text evidence="5">Belongs to the YicC/YloC family.</text>
</comment>
<dbReference type="PANTHER" id="PTHR30636:SF3">
    <property type="entry name" value="UPF0701 PROTEIN YICC"/>
    <property type="match status" value="1"/>
</dbReference>
<keyword evidence="2" id="KW-0540">Nuclease</keyword>
<comment type="cofactor">
    <cofactor evidence="1">
        <name>a divalent metal cation</name>
        <dbReference type="ChEBI" id="CHEBI:60240"/>
    </cofactor>
</comment>
<evidence type="ECO:0000256" key="2">
    <source>
        <dbReference type="ARBA" id="ARBA00022722"/>
    </source>
</evidence>
<dbReference type="KEGG" id="dmm:dnm_075730"/>
<feature type="domain" description="Endoribonuclease YicC-like C-terminal" evidence="7">
    <location>
        <begin position="179"/>
        <end position="293"/>
    </location>
</feature>
<dbReference type="Proteomes" id="UP000663722">
    <property type="component" value="Chromosome"/>
</dbReference>
<dbReference type="Pfam" id="PF03755">
    <property type="entry name" value="YicC-like_N"/>
    <property type="match status" value="1"/>
</dbReference>
<feature type="domain" description="Endoribonuclease YicC-like N-terminal" evidence="6">
    <location>
        <begin position="2"/>
        <end position="155"/>
    </location>
</feature>
<dbReference type="InterPro" id="IPR013551">
    <property type="entry name" value="YicC-like_C"/>
</dbReference>
<evidence type="ECO:0000256" key="5">
    <source>
        <dbReference type="ARBA" id="ARBA00035648"/>
    </source>
</evidence>
<evidence type="ECO:0000313" key="9">
    <source>
        <dbReference type="Proteomes" id="UP000663722"/>
    </source>
</evidence>
<reference evidence="8" key="1">
    <citation type="journal article" date="2021" name="Microb. Physiol.">
        <title>Proteogenomic Insights into the Physiology of Marine, Sulfate-Reducing, Filamentous Desulfonema limicola and Desulfonema magnum.</title>
        <authorList>
            <person name="Schnaars V."/>
            <person name="Wohlbrand L."/>
            <person name="Scheve S."/>
            <person name="Hinrichs C."/>
            <person name="Reinhardt R."/>
            <person name="Rabus R."/>
        </authorList>
    </citation>
    <scope>NUCLEOTIDE SEQUENCE</scope>
    <source>
        <strain evidence="8">4be13</strain>
    </source>
</reference>
<keyword evidence="3" id="KW-0255">Endonuclease</keyword>
<keyword evidence="9" id="KW-1185">Reference proteome</keyword>
<dbReference type="RefSeq" id="WP_207679258.1">
    <property type="nucleotide sequence ID" value="NZ_CP061800.1"/>
</dbReference>
<accession>A0A975BTN8</accession>
<organism evidence="8 9">
    <name type="scientific">Desulfonema magnum</name>
    <dbReference type="NCBI Taxonomy" id="45655"/>
    <lineage>
        <taxon>Bacteria</taxon>
        <taxon>Pseudomonadati</taxon>
        <taxon>Thermodesulfobacteriota</taxon>
        <taxon>Desulfobacteria</taxon>
        <taxon>Desulfobacterales</taxon>
        <taxon>Desulfococcaceae</taxon>
        <taxon>Desulfonema</taxon>
    </lineage>
</organism>
<dbReference type="InterPro" id="IPR013527">
    <property type="entry name" value="YicC-like_N"/>
</dbReference>
<keyword evidence="4" id="KW-0378">Hydrolase</keyword>
<evidence type="ECO:0000256" key="4">
    <source>
        <dbReference type="ARBA" id="ARBA00022801"/>
    </source>
</evidence>
<dbReference type="Pfam" id="PF08340">
    <property type="entry name" value="YicC-like_C"/>
    <property type="match status" value="1"/>
</dbReference>